<proteinExistence type="predicted"/>
<sequence>MAFGINGETHARAPTEAIDIPFNRTDCEGLKNLGADVLTQQFAHDRFLASPLRIE</sequence>
<dbReference type="EMBL" id="CAFBMR010000150">
    <property type="protein sequence ID" value="CAB4932120.1"/>
    <property type="molecule type" value="Genomic_DNA"/>
</dbReference>
<dbReference type="AlphaFoldDB" id="A0A6J7IMQ8"/>
<evidence type="ECO:0000313" key="1">
    <source>
        <dbReference type="EMBL" id="CAB4932120.1"/>
    </source>
</evidence>
<organism evidence="1">
    <name type="scientific">freshwater metagenome</name>
    <dbReference type="NCBI Taxonomy" id="449393"/>
    <lineage>
        <taxon>unclassified sequences</taxon>
        <taxon>metagenomes</taxon>
        <taxon>ecological metagenomes</taxon>
    </lineage>
</organism>
<reference evidence="1" key="1">
    <citation type="submission" date="2020-05" db="EMBL/GenBank/DDBJ databases">
        <authorList>
            <person name="Chiriac C."/>
            <person name="Salcher M."/>
            <person name="Ghai R."/>
            <person name="Kavagutti S V."/>
        </authorList>
    </citation>
    <scope>NUCLEOTIDE SEQUENCE</scope>
</reference>
<gene>
    <name evidence="1" type="ORF">UFOPK3610_01985</name>
</gene>
<accession>A0A6J7IMQ8</accession>
<protein>
    <submittedName>
        <fullName evidence="1">Unannotated protein</fullName>
    </submittedName>
</protein>
<name>A0A6J7IMQ8_9ZZZZ</name>